<evidence type="ECO:0000313" key="4">
    <source>
        <dbReference type="EMBL" id="MFJ6038788.1"/>
    </source>
</evidence>
<name>A0ABW8HFA9_9ACTN</name>
<keyword evidence="5" id="KW-1185">Reference proteome</keyword>
<evidence type="ECO:0000256" key="2">
    <source>
        <dbReference type="SAM" id="Phobius"/>
    </source>
</evidence>
<comment type="caution">
    <text evidence="4">The sequence shown here is derived from an EMBL/GenBank/DDBJ whole genome shotgun (WGS) entry which is preliminary data.</text>
</comment>
<feature type="domain" description="DUF58" evidence="3">
    <location>
        <begin position="228"/>
        <end position="332"/>
    </location>
</feature>
<accession>A0ABW8HFA9</accession>
<organism evidence="4 5">
    <name type="scientific">Streptomyces ardesiacus</name>
    <dbReference type="NCBI Taxonomy" id="285564"/>
    <lineage>
        <taxon>Bacteria</taxon>
        <taxon>Bacillati</taxon>
        <taxon>Actinomycetota</taxon>
        <taxon>Actinomycetes</taxon>
        <taxon>Kitasatosporales</taxon>
        <taxon>Streptomycetaceae</taxon>
        <taxon>Streptomyces</taxon>
    </lineage>
</organism>
<dbReference type="InterPro" id="IPR002881">
    <property type="entry name" value="DUF58"/>
</dbReference>
<sequence length="455" mass="48411">MTPPAPVPAAAAPRPRPNAAVVRALEGRTSPAQPPSPPPGGPRPGERTLRLLTVAAVALAAALLFGRAWLLALAAAPLVLLALALPRAHARRVETSVTVEPRRCFEGDTVTVRIEVAHDGDAVRLDPGVTLGPGLRLDDVVVGRSSVTLRHTALTWGRWSLGPVDLDVYDPGGTVRRTVRVEAAEVSVFPHPAQARFTPIPVRLPQRLGEHATPQSGEGVEVIGVGPWVPGERQRRIHWPSTTRRGSVQLHRFAAERAADTVMLLDAFGDVLDPVTGLSSLDETVRAAAGLTRAYLRTHDRVGVVSTGGTTRWLAPGTGDAAFYRIVESVLDVRKDRSFGGDGLERVPPPALPEGALVYVFTPLSDARILSVLRDLQARGRRPVVVEIPSGDPQVEPGDEAGALGLRLWRAERDAMRFALRDSGVPVLRRPAGESLDTALAPLLSGRVGGRGRAG</sequence>
<evidence type="ECO:0000256" key="1">
    <source>
        <dbReference type="SAM" id="MobiDB-lite"/>
    </source>
</evidence>
<dbReference type="PANTHER" id="PTHR33608:SF14">
    <property type="entry name" value="POSSIBLE CONSERVED SECRETED PROTEIN"/>
    <property type="match status" value="1"/>
</dbReference>
<evidence type="ECO:0000313" key="5">
    <source>
        <dbReference type="Proteomes" id="UP001617907"/>
    </source>
</evidence>
<dbReference type="EMBL" id="JBIVPC010000011">
    <property type="protein sequence ID" value="MFJ6038788.1"/>
    <property type="molecule type" value="Genomic_DNA"/>
</dbReference>
<proteinExistence type="predicted"/>
<dbReference type="Proteomes" id="UP001617907">
    <property type="component" value="Unassembled WGS sequence"/>
</dbReference>
<keyword evidence="2" id="KW-0472">Membrane</keyword>
<dbReference type="GeneID" id="95508675"/>
<keyword evidence="2" id="KW-1133">Transmembrane helix</keyword>
<dbReference type="PANTHER" id="PTHR33608">
    <property type="entry name" value="BLL2464 PROTEIN"/>
    <property type="match status" value="1"/>
</dbReference>
<evidence type="ECO:0000259" key="3">
    <source>
        <dbReference type="Pfam" id="PF01882"/>
    </source>
</evidence>
<reference evidence="4 5" key="1">
    <citation type="submission" date="2024-10" db="EMBL/GenBank/DDBJ databases">
        <title>The Natural Products Discovery Center: Release of the First 8490 Sequenced Strains for Exploring Actinobacteria Biosynthetic Diversity.</title>
        <authorList>
            <person name="Kalkreuter E."/>
            <person name="Kautsar S.A."/>
            <person name="Yang D."/>
            <person name="Bader C.D."/>
            <person name="Teijaro C.N."/>
            <person name="Fluegel L."/>
            <person name="Davis C.M."/>
            <person name="Simpson J.R."/>
            <person name="Lauterbach L."/>
            <person name="Steele A.D."/>
            <person name="Gui C."/>
            <person name="Meng S."/>
            <person name="Li G."/>
            <person name="Viehrig K."/>
            <person name="Ye F."/>
            <person name="Su P."/>
            <person name="Kiefer A.F."/>
            <person name="Nichols A."/>
            <person name="Cepeda A.J."/>
            <person name="Yan W."/>
            <person name="Fan B."/>
            <person name="Jiang Y."/>
            <person name="Adhikari A."/>
            <person name="Zheng C.-J."/>
            <person name="Schuster L."/>
            <person name="Cowan T.M."/>
            <person name="Smanski M.J."/>
            <person name="Chevrette M.G."/>
            <person name="De Carvalho L.P.S."/>
            <person name="Shen B."/>
        </authorList>
    </citation>
    <scope>NUCLEOTIDE SEQUENCE [LARGE SCALE GENOMIC DNA]</scope>
    <source>
        <strain evidence="4 5">NPDC093086</strain>
    </source>
</reference>
<dbReference type="RefSeq" id="WP_108934560.1">
    <property type="nucleotide sequence ID" value="NZ_BEWC01000011.1"/>
</dbReference>
<feature type="compositionally biased region" description="Pro residues" evidence="1">
    <location>
        <begin position="32"/>
        <end position="42"/>
    </location>
</feature>
<feature type="region of interest" description="Disordered" evidence="1">
    <location>
        <begin position="25"/>
        <end position="46"/>
    </location>
</feature>
<protein>
    <submittedName>
        <fullName evidence="4">DUF58 domain-containing protein</fullName>
    </submittedName>
</protein>
<dbReference type="Pfam" id="PF01882">
    <property type="entry name" value="DUF58"/>
    <property type="match status" value="1"/>
</dbReference>
<gene>
    <name evidence="4" type="ORF">ACIQFM_21320</name>
</gene>
<keyword evidence="2" id="KW-0812">Transmembrane</keyword>
<feature type="transmembrane region" description="Helical" evidence="2">
    <location>
        <begin position="52"/>
        <end position="85"/>
    </location>
</feature>